<protein>
    <recommendedName>
        <fullName evidence="2">PGG domain-containing protein</fullName>
    </recommendedName>
</protein>
<evidence type="ECO:0000313" key="1">
    <source>
        <dbReference type="EMBL" id="SPC99092.1"/>
    </source>
</evidence>
<evidence type="ECO:0008006" key="2">
    <source>
        <dbReference type="Google" id="ProtNLM"/>
    </source>
</evidence>
<proteinExistence type="predicted"/>
<accession>A0A2N9GHL7</accession>
<dbReference type="EMBL" id="OIVN01001935">
    <property type="protein sequence ID" value="SPC99092.1"/>
    <property type="molecule type" value="Genomic_DNA"/>
</dbReference>
<organism evidence="1">
    <name type="scientific">Fagus sylvatica</name>
    <name type="common">Beechnut</name>
    <dbReference type="NCBI Taxonomy" id="28930"/>
    <lineage>
        <taxon>Eukaryota</taxon>
        <taxon>Viridiplantae</taxon>
        <taxon>Streptophyta</taxon>
        <taxon>Embryophyta</taxon>
        <taxon>Tracheophyta</taxon>
        <taxon>Spermatophyta</taxon>
        <taxon>Magnoliopsida</taxon>
        <taxon>eudicotyledons</taxon>
        <taxon>Gunneridae</taxon>
        <taxon>Pentapetalae</taxon>
        <taxon>rosids</taxon>
        <taxon>fabids</taxon>
        <taxon>Fagales</taxon>
        <taxon>Fagaceae</taxon>
        <taxon>Fagus</taxon>
    </lineage>
</organism>
<reference evidence="1" key="1">
    <citation type="submission" date="2018-02" db="EMBL/GenBank/DDBJ databases">
        <authorList>
            <person name="Cohen D.B."/>
            <person name="Kent A.D."/>
        </authorList>
    </citation>
    <scope>NUCLEOTIDE SEQUENCE</scope>
</reference>
<sequence>MASSTSLEADQASGQLALIDFNIGMNPDYYNAAEKGEIDIFKNIGKALNLILTPNRNTVLHVYLTALTKESKSSPTKFVNEILKMCPSLLWQANTKGETPLHIASSPAHHQLMVAPLVEQRCMLR</sequence>
<name>A0A2N9GHL7_FAGSY</name>
<dbReference type="AlphaFoldDB" id="A0A2N9GHL7"/>
<gene>
    <name evidence="1" type="ORF">FSB_LOCUS26974</name>
</gene>